<feature type="domain" description="Carboxylesterase type B" evidence="4">
    <location>
        <begin position="2"/>
        <end position="447"/>
    </location>
</feature>
<dbReference type="PROSITE" id="PS00122">
    <property type="entry name" value="CARBOXYLESTERASE_B_1"/>
    <property type="match status" value="1"/>
</dbReference>
<dbReference type="EC" id="3.1.1.-" evidence="3"/>
<keyword evidence="2 3" id="KW-0378">Hydrolase</keyword>
<dbReference type="InterPro" id="IPR019826">
    <property type="entry name" value="Carboxylesterase_B_AS"/>
</dbReference>
<evidence type="ECO:0000313" key="5">
    <source>
        <dbReference type="EMBL" id="MBB5345633.1"/>
    </source>
</evidence>
<organism evidence="5 6">
    <name type="scientific">Tunturiibacter lichenicola</name>
    <dbReference type="NCBI Taxonomy" id="2051959"/>
    <lineage>
        <taxon>Bacteria</taxon>
        <taxon>Pseudomonadati</taxon>
        <taxon>Acidobacteriota</taxon>
        <taxon>Terriglobia</taxon>
        <taxon>Terriglobales</taxon>
        <taxon>Acidobacteriaceae</taxon>
        <taxon>Tunturiibacter</taxon>
    </lineage>
</organism>
<evidence type="ECO:0000256" key="2">
    <source>
        <dbReference type="ARBA" id="ARBA00022801"/>
    </source>
</evidence>
<dbReference type="PROSITE" id="PS00941">
    <property type="entry name" value="CARBOXYLESTERASE_B_2"/>
    <property type="match status" value="1"/>
</dbReference>
<gene>
    <name evidence="5" type="ORF">HDF10_003627</name>
</gene>
<dbReference type="AlphaFoldDB" id="A0A7W8N5J7"/>
<dbReference type="InterPro" id="IPR019819">
    <property type="entry name" value="Carboxylesterase_B_CS"/>
</dbReference>
<reference evidence="5 6" key="1">
    <citation type="submission" date="2020-08" db="EMBL/GenBank/DDBJ databases">
        <title>Genomic Encyclopedia of Type Strains, Phase IV (KMG-V): Genome sequencing to study the core and pangenomes of soil and plant-associated prokaryotes.</title>
        <authorList>
            <person name="Whitman W."/>
        </authorList>
    </citation>
    <scope>NUCLEOTIDE SEQUENCE [LARGE SCALE GENOMIC DNA]</scope>
    <source>
        <strain evidence="5 6">M8US30</strain>
    </source>
</reference>
<evidence type="ECO:0000259" key="4">
    <source>
        <dbReference type="Pfam" id="PF00135"/>
    </source>
</evidence>
<dbReference type="InterPro" id="IPR002018">
    <property type="entry name" value="CarbesteraseB"/>
</dbReference>
<dbReference type="GO" id="GO:0016787">
    <property type="term" value="F:hydrolase activity"/>
    <property type="evidence" value="ECO:0007669"/>
    <property type="project" value="UniProtKB-KW"/>
</dbReference>
<dbReference type="PANTHER" id="PTHR43142">
    <property type="entry name" value="CARBOXYLIC ESTER HYDROLASE"/>
    <property type="match status" value="1"/>
</dbReference>
<comment type="similarity">
    <text evidence="1 3">Belongs to the type-B carboxylesterase/lipase family.</text>
</comment>
<dbReference type="PANTHER" id="PTHR43142:SF1">
    <property type="entry name" value="CARBOXYLIC ESTER HYDROLASE"/>
    <property type="match status" value="1"/>
</dbReference>
<dbReference type="Pfam" id="PF00135">
    <property type="entry name" value="COesterase"/>
    <property type="match status" value="1"/>
</dbReference>
<evidence type="ECO:0000313" key="6">
    <source>
        <dbReference type="Proteomes" id="UP000569092"/>
    </source>
</evidence>
<dbReference type="SUPFAM" id="SSF53474">
    <property type="entry name" value="alpha/beta-Hydrolases"/>
    <property type="match status" value="1"/>
</dbReference>
<comment type="caution">
    <text evidence="5">The sequence shown here is derived from an EMBL/GenBank/DDBJ whole genome shotgun (WGS) entry which is preliminary data.</text>
</comment>
<dbReference type="InterPro" id="IPR029058">
    <property type="entry name" value="AB_hydrolase_fold"/>
</dbReference>
<evidence type="ECO:0000256" key="1">
    <source>
        <dbReference type="ARBA" id="ARBA00005964"/>
    </source>
</evidence>
<dbReference type="Proteomes" id="UP000569092">
    <property type="component" value="Unassembled WGS sequence"/>
</dbReference>
<protein>
    <recommendedName>
        <fullName evidence="3">Carboxylic ester hydrolase</fullName>
        <ecNumber evidence="3">3.1.1.-</ecNumber>
    </recommendedName>
</protein>
<sequence length="451" mass="49226">MGQLRFLPTEKVIPWKGERDATQFPAAPLQHKLVEVPHSEDCLYLNLWAPEGNGPFPVFVWIHGGGFTDGYAFEPMYDGTDFAHEGIISISMEYRLGVFGFLDYEPLLGEQYAGTANNALRDLMTALSWIQENISAFGGDPGRVTIGGESAGAKLTGILMGIPSAQPLFQQMISESGGAERVWDRAASAGVSKGFGDLWQKQSGSRVAGLKTVAGGELIEAQQQLLDTWPQHFPLRAEIDGTLIPRLPVETIAGGSTRGKRLLIGTNREESAVFIGPHPVKDATANQLGNTSVAKFDAVYQKYKAIYPQLSVERRRIRAVTAEEYWVPSLRVAEAHLKGGGSAYVYELEFVETSGKFKGDAYHSLDVGMVWNHPHRQVVDAASEAALGKQMHAAWAAFIRGEKPAAPGLPTWPLYDEKSRSTMIFGAKASSESRVEHAPQAAELALWNETL</sequence>
<name>A0A7W8N5J7_9BACT</name>
<dbReference type="EMBL" id="JACHDZ010000006">
    <property type="protein sequence ID" value="MBB5345633.1"/>
    <property type="molecule type" value="Genomic_DNA"/>
</dbReference>
<evidence type="ECO:0000256" key="3">
    <source>
        <dbReference type="RuleBase" id="RU361235"/>
    </source>
</evidence>
<proteinExistence type="inferred from homology"/>
<accession>A0A7W8N5J7</accession>
<dbReference type="Gene3D" id="3.40.50.1820">
    <property type="entry name" value="alpha/beta hydrolase"/>
    <property type="match status" value="1"/>
</dbReference>